<dbReference type="Proteomes" id="UP001303760">
    <property type="component" value="Unassembled WGS sequence"/>
</dbReference>
<keyword evidence="8" id="KW-1185">Reference proteome</keyword>
<dbReference type="InterPro" id="IPR036779">
    <property type="entry name" value="LysM_dom_sf"/>
</dbReference>
<feature type="compositionally biased region" description="Low complexity" evidence="5">
    <location>
        <begin position="42"/>
        <end position="75"/>
    </location>
</feature>
<gene>
    <name evidence="7" type="ORF">C8A03DRAFT_30080</name>
</gene>
<feature type="domain" description="LysM" evidence="6">
    <location>
        <begin position="89"/>
        <end position="135"/>
    </location>
</feature>
<keyword evidence="1" id="KW-0147">Chitin-binding</keyword>
<reference evidence="7" key="2">
    <citation type="submission" date="2023-05" db="EMBL/GenBank/DDBJ databases">
        <authorList>
            <consortium name="Lawrence Berkeley National Laboratory"/>
            <person name="Steindorff A."/>
            <person name="Hensen N."/>
            <person name="Bonometti L."/>
            <person name="Westerberg I."/>
            <person name="Brannstrom I.O."/>
            <person name="Guillou S."/>
            <person name="Cros-Aarteil S."/>
            <person name="Calhoun S."/>
            <person name="Haridas S."/>
            <person name="Kuo A."/>
            <person name="Mondo S."/>
            <person name="Pangilinan J."/>
            <person name="Riley R."/>
            <person name="Labutti K."/>
            <person name="Andreopoulos B."/>
            <person name="Lipzen A."/>
            <person name="Chen C."/>
            <person name="Yanf M."/>
            <person name="Daum C."/>
            <person name="Ng V."/>
            <person name="Clum A."/>
            <person name="Ohm R."/>
            <person name="Martin F."/>
            <person name="Silar P."/>
            <person name="Natvig D."/>
            <person name="Lalanne C."/>
            <person name="Gautier V."/>
            <person name="Ament-Velasquez S.L."/>
            <person name="Kruys A."/>
            <person name="Hutchinson M.I."/>
            <person name="Powell A.J."/>
            <person name="Barry K."/>
            <person name="Miller A.N."/>
            <person name="Grigoriev I.V."/>
            <person name="Debuchy R."/>
            <person name="Gladieux P."/>
            <person name="Thoren M.H."/>
            <person name="Johannesson H."/>
        </authorList>
    </citation>
    <scope>NUCLEOTIDE SEQUENCE</scope>
    <source>
        <strain evidence="7">CBS 532.94</strain>
    </source>
</reference>
<dbReference type="PROSITE" id="PS51782">
    <property type="entry name" value="LYSM"/>
    <property type="match status" value="2"/>
</dbReference>
<evidence type="ECO:0000313" key="8">
    <source>
        <dbReference type="Proteomes" id="UP001303760"/>
    </source>
</evidence>
<evidence type="ECO:0000256" key="3">
    <source>
        <dbReference type="ARBA" id="ARBA00023026"/>
    </source>
</evidence>
<comment type="similarity">
    <text evidence="4">Belongs to the secreted LysM effector family.</text>
</comment>
<evidence type="ECO:0000256" key="5">
    <source>
        <dbReference type="SAM" id="MobiDB-lite"/>
    </source>
</evidence>
<dbReference type="SUPFAM" id="SSF54106">
    <property type="entry name" value="LysM domain"/>
    <property type="match status" value="2"/>
</dbReference>
<evidence type="ECO:0000256" key="4">
    <source>
        <dbReference type="ARBA" id="ARBA00044955"/>
    </source>
</evidence>
<evidence type="ECO:0000256" key="2">
    <source>
        <dbReference type="ARBA" id="ARBA00022729"/>
    </source>
</evidence>
<keyword evidence="2" id="KW-0732">Signal</keyword>
<feature type="region of interest" description="Disordered" evidence="5">
    <location>
        <begin position="39"/>
        <end position="75"/>
    </location>
</feature>
<name>A0AAN7HH34_9PEZI</name>
<sequence length="232" mass="24468">MDIDAFLSWNPSLAPLYNATNPDACTLQPGYRYCSSGRRVKSSSTSSTSSSSLLTGSGTGTRTSTSTRISTGIRTPSPIQSGMVGNCNKFYLVQPNDGCWAIAKSNGIALADFYSWNPAVGRSCTALYPGAYVCIGVSPTPTPTTTAPSTGVVATPTPTQVRSPIAKPDMMRQCGDGCWNIAKAEGISLDNLYAWNPALHGDCSGLWPTYYICIGVSSRVKRDRVGRGGNGI</sequence>
<protein>
    <recommendedName>
        <fullName evidence="6">LysM domain-containing protein</fullName>
    </recommendedName>
</protein>
<evidence type="ECO:0000256" key="1">
    <source>
        <dbReference type="ARBA" id="ARBA00022669"/>
    </source>
</evidence>
<evidence type="ECO:0000259" key="6">
    <source>
        <dbReference type="PROSITE" id="PS51782"/>
    </source>
</evidence>
<dbReference type="SMART" id="SM00257">
    <property type="entry name" value="LysM"/>
    <property type="match status" value="2"/>
</dbReference>
<dbReference type="Pfam" id="PF01476">
    <property type="entry name" value="LysM"/>
    <property type="match status" value="2"/>
</dbReference>
<accession>A0AAN7HH34</accession>
<feature type="domain" description="LysM" evidence="6">
    <location>
        <begin position="168"/>
        <end position="214"/>
    </location>
</feature>
<dbReference type="InterPro" id="IPR018392">
    <property type="entry name" value="LysM"/>
</dbReference>
<dbReference type="Gene3D" id="3.10.350.10">
    <property type="entry name" value="LysM domain"/>
    <property type="match status" value="2"/>
</dbReference>
<proteinExistence type="inferred from homology"/>
<dbReference type="EMBL" id="MU860017">
    <property type="protein sequence ID" value="KAK4241775.1"/>
    <property type="molecule type" value="Genomic_DNA"/>
</dbReference>
<keyword evidence="3" id="KW-0843">Virulence</keyword>
<comment type="caution">
    <text evidence="7">The sequence shown here is derived from an EMBL/GenBank/DDBJ whole genome shotgun (WGS) entry which is preliminary data.</text>
</comment>
<evidence type="ECO:0000313" key="7">
    <source>
        <dbReference type="EMBL" id="KAK4241775.1"/>
    </source>
</evidence>
<dbReference type="CDD" id="cd00118">
    <property type="entry name" value="LysM"/>
    <property type="match status" value="2"/>
</dbReference>
<reference evidence="7" key="1">
    <citation type="journal article" date="2023" name="Mol. Phylogenet. Evol.">
        <title>Genome-scale phylogeny and comparative genomics of the fungal order Sordariales.</title>
        <authorList>
            <person name="Hensen N."/>
            <person name="Bonometti L."/>
            <person name="Westerberg I."/>
            <person name="Brannstrom I.O."/>
            <person name="Guillou S."/>
            <person name="Cros-Aarteil S."/>
            <person name="Calhoun S."/>
            <person name="Haridas S."/>
            <person name="Kuo A."/>
            <person name="Mondo S."/>
            <person name="Pangilinan J."/>
            <person name="Riley R."/>
            <person name="LaButti K."/>
            <person name="Andreopoulos B."/>
            <person name="Lipzen A."/>
            <person name="Chen C."/>
            <person name="Yan M."/>
            <person name="Daum C."/>
            <person name="Ng V."/>
            <person name="Clum A."/>
            <person name="Steindorff A."/>
            <person name="Ohm R.A."/>
            <person name="Martin F."/>
            <person name="Silar P."/>
            <person name="Natvig D.O."/>
            <person name="Lalanne C."/>
            <person name="Gautier V."/>
            <person name="Ament-Velasquez S.L."/>
            <person name="Kruys A."/>
            <person name="Hutchinson M.I."/>
            <person name="Powell A.J."/>
            <person name="Barry K."/>
            <person name="Miller A.N."/>
            <person name="Grigoriev I.V."/>
            <person name="Debuchy R."/>
            <person name="Gladieux P."/>
            <person name="Hiltunen Thoren M."/>
            <person name="Johannesson H."/>
        </authorList>
    </citation>
    <scope>NUCLEOTIDE SEQUENCE</scope>
    <source>
        <strain evidence="7">CBS 532.94</strain>
    </source>
</reference>
<dbReference type="AlphaFoldDB" id="A0AAN7HH34"/>
<dbReference type="GO" id="GO:0008061">
    <property type="term" value="F:chitin binding"/>
    <property type="evidence" value="ECO:0007669"/>
    <property type="project" value="UniProtKB-KW"/>
</dbReference>
<organism evidence="7 8">
    <name type="scientific">Achaetomium macrosporum</name>
    <dbReference type="NCBI Taxonomy" id="79813"/>
    <lineage>
        <taxon>Eukaryota</taxon>
        <taxon>Fungi</taxon>
        <taxon>Dikarya</taxon>
        <taxon>Ascomycota</taxon>
        <taxon>Pezizomycotina</taxon>
        <taxon>Sordariomycetes</taxon>
        <taxon>Sordariomycetidae</taxon>
        <taxon>Sordariales</taxon>
        <taxon>Chaetomiaceae</taxon>
        <taxon>Achaetomium</taxon>
    </lineage>
</organism>
<dbReference type="InterPro" id="IPR052210">
    <property type="entry name" value="LysM1-like"/>
</dbReference>
<dbReference type="PANTHER" id="PTHR34997:SF2">
    <property type="entry name" value="LYSM DOMAIN-CONTAINING PROTEIN-RELATED"/>
    <property type="match status" value="1"/>
</dbReference>
<dbReference type="PANTHER" id="PTHR34997">
    <property type="entry name" value="AM15"/>
    <property type="match status" value="1"/>
</dbReference>